<comment type="catalytic activity">
    <reaction evidence="13">
        <text>4 Fe(II)-[cytochrome c] + O2 + 8 H(+)(in) = 4 Fe(III)-[cytochrome c] + 2 H2O + 4 H(+)(out)</text>
        <dbReference type="Rhea" id="RHEA:11436"/>
        <dbReference type="Rhea" id="RHEA-COMP:10350"/>
        <dbReference type="Rhea" id="RHEA-COMP:14399"/>
        <dbReference type="ChEBI" id="CHEBI:15377"/>
        <dbReference type="ChEBI" id="CHEBI:15378"/>
        <dbReference type="ChEBI" id="CHEBI:15379"/>
        <dbReference type="ChEBI" id="CHEBI:29033"/>
        <dbReference type="ChEBI" id="CHEBI:29034"/>
        <dbReference type="EC" id="7.1.1.9"/>
    </reaction>
    <physiologicalReaction direction="left-to-right" evidence="13">
        <dbReference type="Rhea" id="RHEA:11437"/>
    </physiologicalReaction>
</comment>
<dbReference type="InterPro" id="IPR036927">
    <property type="entry name" value="Cyt_c_oxase-like_su1_sf"/>
</dbReference>
<evidence type="ECO:0000259" key="16">
    <source>
        <dbReference type="PROSITE" id="PS50855"/>
    </source>
</evidence>
<dbReference type="Pfam" id="PF00115">
    <property type="entry name" value="COX1"/>
    <property type="match status" value="1"/>
</dbReference>
<evidence type="ECO:0000313" key="17">
    <source>
        <dbReference type="EMBL" id="CAY39372.1"/>
    </source>
</evidence>
<evidence type="ECO:0000256" key="15">
    <source>
        <dbReference type="SAM" id="Phobius"/>
    </source>
</evidence>
<feature type="transmembrane region" description="Helical" evidence="15">
    <location>
        <begin position="453"/>
        <end position="474"/>
    </location>
</feature>
<dbReference type="PRINTS" id="PR01165">
    <property type="entry name" value="CYCOXIDASEI"/>
</dbReference>
<dbReference type="GO" id="GO:0005743">
    <property type="term" value="C:mitochondrial inner membrane"/>
    <property type="evidence" value="ECO:0007669"/>
    <property type="project" value="UniProtKB-SubCell"/>
</dbReference>
<feature type="transmembrane region" description="Helical" evidence="15">
    <location>
        <begin position="414"/>
        <end position="433"/>
    </location>
</feature>
<feature type="transmembrane region" description="Helical" evidence="15">
    <location>
        <begin position="59"/>
        <end position="92"/>
    </location>
</feature>
<keyword evidence="7 14" id="KW-0812">Transmembrane</keyword>
<feature type="transmembrane region" description="Helical" evidence="15">
    <location>
        <begin position="267"/>
        <end position="292"/>
    </location>
</feature>
<reference evidence="17" key="2">
    <citation type="submission" date="2009-04" db="EMBL/GenBank/DDBJ databases">
        <title>The mitochondrial genome of Radopholus similis.</title>
        <authorList>
            <person name="Jacob J."/>
            <person name="Vanholm B."/>
            <person name="Vanleeuwen T."/>
            <person name="Devreese B."/>
            <person name="Gheysen G."/>
        </authorList>
    </citation>
    <scope>NUCLEOTIDE SEQUENCE</scope>
</reference>
<keyword evidence="6 14" id="KW-0679">Respiratory chain</keyword>
<evidence type="ECO:0000256" key="3">
    <source>
        <dbReference type="ARBA" id="ARBA00004673"/>
    </source>
</evidence>
<dbReference type="EMBL" id="FN313571">
    <property type="protein sequence ID" value="CAY39372.1"/>
    <property type="molecule type" value="Genomic_DNA"/>
</dbReference>
<evidence type="ECO:0000256" key="10">
    <source>
        <dbReference type="ARBA" id="ARBA00022982"/>
    </source>
</evidence>
<comment type="pathway">
    <text evidence="3 14">Energy metabolism; oxidative phosphorylation.</text>
</comment>
<evidence type="ECO:0000256" key="11">
    <source>
        <dbReference type="ARBA" id="ARBA00022989"/>
    </source>
</evidence>
<feature type="transmembrane region" description="Helical" evidence="15">
    <location>
        <begin position="380"/>
        <end position="402"/>
    </location>
</feature>
<dbReference type="GO" id="GO:0045277">
    <property type="term" value="C:respiratory chain complex IV"/>
    <property type="evidence" value="ECO:0007669"/>
    <property type="project" value="InterPro"/>
</dbReference>
<dbReference type="PANTHER" id="PTHR10422">
    <property type="entry name" value="CYTOCHROME C OXIDASE SUBUNIT 1"/>
    <property type="match status" value="1"/>
</dbReference>
<dbReference type="UniPathway" id="UPA00705"/>
<keyword evidence="10 14" id="KW-0249">Electron transport</keyword>
<evidence type="ECO:0000256" key="9">
    <source>
        <dbReference type="ARBA" id="ARBA00022967"/>
    </source>
</evidence>
<feature type="transmembrane region" description="Helical" evidence="15">
    <location>
        <begin position="341"/>
        <end position="360"/>
    </location>
</feature>
<keyword evidence="14" id="KW-0999">Mitochondrion inner membrane</keyword>
<evidence type="ECO:0000256" key="14">
    <source>
        <dbReference type="RuleBase" id="RU000369"/>
    </source>
</evidence>
<keyword evidence="14" id="KW-0186">Copper</keyword>
<proteinExistence type="inferred from homology"/>
<evidence type="ECO:0000256" key="13">
    <source>
        <dbReference type="ARBA" id="ARBA00049512"/>
    </source>
</evidence>
<evidence type="ECO:0000256" key="5">
    <source>
        <dbReference type="ARBA" id="ARBA00015947"/>
    </source>
</evidence>
<keyword evidence="9" id="KW-1278">Translocase</keyword>
<comment type="subcellular location">
    <subcellularLocation>
        <location evidence="2">Membrane</location>
        <topology evidence="2">Multi-pass membrane protein</topology>
    </subcellularLocation>
    <subcellularLocation>
        <location evidence="14">Mitochondrion inner membrane</location>
        <topology evidence="14">Multi-pass membrane protein</topology>
    </subcellularLocation>
</comment>
<keyword evidence="12 14" id="KW-0472">Membrane</keyword>
<feature type="transmembrane region" description="Helical" evidence="15">
    <location>
        <begin position="21"/>
        <end position="39"/>
    </location>
</feature>
<keyword evidence="11 15" id="KW-1133">Transmembrane helix</keyword>
<evidence type="ECO:0000256" key="2">
    <source>
        <dbReference type="ARBA" id="ARBA00004141"/>
    </source>
</evidence>
<keyword evidence="14 17" id="KW-0496">Mitochondrion</keyword>
<organism evidence="17">
    <name type="scientific">Radopholus similis</name>
    <name type="common">Burrowing nematode worm</name>
    <name type="synonym">Tylenchus similis</name>
    <dbReference type="NCBI Taxonomy" id="46012"/>
    <lineage>
        <taxon>Eukaryota</taxon>
        <taxon>Metazoa</taxon>
        <taxon>Ecdysozoa</taxon>
        <taxon>Nematoda</taxon>
        <taxon>Chromadorea</taxon>
        <taxon>Rhabditida</taxon>
        <taxon>Tylenchina</taxon>
        <taxon>Tylenchomorpha</taxon>
        <taxon>Tylenchoidea</taxon>
        <taxon>Pratylenchidae</taxon>
        <taxon>Radopholinae</taxon>
        <taxon>Radopholus</taxon>
    </lineage>
</organism>
<dbReference type="SUPFAM" id="SSF81442">
    <property type="entry name" value="Cytochrome c oxidase subunit I-like"/>
    <property type="match status" value="1"/>
</dbReference>
<dbReference type="InterPro" id="IPR023616">
    <property type="entry name" value="Cyt_c_oxase-like_su1_dom"/>
</dbReference>
<sequence>MFYNNYYQYNAVNHKYIGSMYFVFAFFSMMMGVSLSLLIRLELGNPGFLLGNGQLFNSIITGHALIMIFFFVMPMLMGFFGNMLIPLLLMSADMAWPRVNNQSFWFLPAAMILMMMSMIIDQGSGTSWTLYPPLSSSGHLGGSVDFSIFSLHVAGFSSLAGSMNFLSSMKSLRSMTISLEMMDLFLWSTLVTVFLLILSLPVLAGGITMLLFDRNFNSNFFEVGSGGNSLMFQHLFWFFGHPEVYILILPAFGLVSQTTLLISGKKMVFGSVAMISAMMVIGFIGCLVWAHHMFTVGLDFDSRAYFTAATMVIAVPTGIKVFSWMMTLYGSYMINNMMVEWLYGFIFLFTLGGLTGLVLSNSSLDILLHDTYYVVAHFHYVLSLGAVFGIIIGFFVYYGYFYGLVLNKILVNSFYKMIFLGVNMTFFPLHFAGLQGFPRKYVDYIDIYSIWNIISSFGSILSTYSMFFFIYLFYESFFNFRLVYLNFFESNYLLLVKNMYLHSFYDSLVYYYNWFILVK</sequence>
<dbReference type="InterPro" id="IPR023615">
    <property type="entry name" value="Cyt_c_Oxase_su1_BS"/>
</dbReference>
<dbReference type="GO" id="GO:0006123">
    <property type="term" value="P:mitochondrial electron transport, cytochrome c to oxygen"/>
    <property type="evidence" value="ECO:0007669"/>
    <property type="project" value="TreeGrafter"/>
</dbReference>
<dbReference type="PANTHER" id="PTHR10422:SF18">
    <property type="entry name" value="CYTOCHROME C OXIDASE SUBUNIT 1"/>
    <property type="match status" value="1"/>
</dbReference>
<feature type="transmembrane region" description="Helical" evidence="15">
    <location>
        <begin position="232"/>
        <end position="255"/>
    </location>
</feature>
<reference evidence="17" key="1">
    <citation type="submission" date="2009-04" db="EMBL/GenBank/DDBJ databases">
        <title>Plant-parasitic nematodes: from genomics to functional analysis.</title>
        <authorList>
            <person name="Jacob J."/>
        </authorList>
    </citation>
    <scope>NUCLEOTIDE SEQUENCE</scope>
</reference>
<protein>
    <recommendedName>
        <fullName evidence="5 14">Cytochrome c oxidase subunit 1</fullName>
        <ecNumber evidence="14">7.1.1.9</ecNumber>
    </recommendedName>
</protein>
<comment type="similarity">
    <text evidence="4 14">Belongs to the heme-copper respiratory oxidase family.</text>
</comment>
<dbReference type="GO" id="GO:0020037">
    <property type="term" value="F:heme binding"/>
    <property type="evidence" value="ECO:0007669"/>
    <property type="project" value="InterPro"/>
</dbReference>
<comment type="function">
    <text evidence="14">Component of the cytochrome c oxidase, the last enzyme in the mitochondrial electron transport chain which drives oxidative phosphorylation. The respiratory chain contains 3 multisubunit complexes succinate dehydrogenase (complex II, CII), ubiquinol-cytochrome c oxidoreductase (cytochrome b-c1 complex, complex III, CIII) and cytochrome c oxidase (complex IV, CIV), that cooperate to transfer electrons derived from NADH and succinate to molecular oxygen, creating an electrochemical gradient over the inner membrane that drives transmembrane transport and the ATP synthase. Cytochrome c oxidase is the component of the respiratory chain that catalyzes the reduction of oxygen to water. Electrons originating from reduced cytochrome c in the intermembrane space (IMS) are transferred via the dinuclear copper A center (CU(A)) of subunit 2 and heme A of subunit 1 to the active site in subunit 1, a binuclear center (BNC) formed by heme A3 and copper B (CU(B)). The BNC reduces molecular oxygen to 2 water molecules using 4 electrons from cytochrome c in the IMS and 4 protons from the mitochondrial matrix.</text>
</comment>
<dbReference type="InterPro" id="IPR033944">
    <property type="entry name" value="Cyt_c_oxase_su1_dom"/>
</dbReference>
<accession>C7TQN6</accession>
<dbReference type="InterPro" id="IPR000883">
    <property type="entry name" value="Cyt_C_Oxase_1"/>
</dbReference>
<feature type="non-terminal residue" evidence="17">
    <location>
        <position position="519"/>
    </location>
</feature>
<keyword evidence="8" id="KW-0460">Magnesium</keyword>
<geneLocation type="mitochondrion" evidence="17"/>
<feature type="domain" description="Cytochrome oxidase subunit I profile" evidence="16">
    <location>
        <begin position="1"/>
        <end position="519"/>
    </location>
</feature>
<dbReference type="CDD" id="cd01663">
    <property type="entry name" value="Cyt_c_Oxidase_I"/>
    <property type="match status" value="1"/>
</dbReference>
<dbReference type="GO" id="GO:0015990">
    <property type="term" value="P:electron transport coupled proton transport"/>
    <property type="evidence" value="ECO:0007669"/>
    <property type="project" value="TreeGrafter"/>
</dbReference>
<evidence type="ECO:0000256" key="12">
    <source>
        <dbReference type="ARBA" id="ARBA00023136"/>
    </source>
</evidence>
<keyword evidence="14" id="KW-0479">Metal-binding</keyword>
<feature type="transmembrane region" description="Helical" evidence="15">
    <location>
        <begin position="140"/>
        <end position="163"/>
    </location>
</feature>
<comment type="cofactor">
    <cofactor evidence="1">
        <name>heme</name>
        <dbReference type="ChEBI" id="CHEBI:30413"/>
    </cofactor>
</comment>
<feature type="transmembrane region" description="Helical" evidence="15">
    <location>
        <begin position="104"/>
        <end position="120"/>
    </location>
</feature>
<dbReference type="GO" id="GO:0004129">
    <property type="term" value="F:cytochrome-c oxidase activity"/>
    <property type="evidence" value="ECO:0007669"/>
    <property type="project" value="UniProtKB-EC"/>
</dbReference>
<keyword evidence="14" id="KW-0813">Transport</keyword>
<gene>
    <name evidence="17" type="primary">cox1</name>
</gene>
<evidence type="ECO:0000256" key="6">
    <source>
        <dbReference type="ARBA" id="ARBA00022660"/>
    </source>
</evidence>
<dbReference type="GO" id="GO:0046872">
    <property type="term" value="F:metal ion binding"/>
    <property type="evidence" value="ECO:0007669"/>
    <property type="project" value="UniProtKB-KW"/>
</dbReference>
<dbReference type="EC" id="7.1.1.9" evidence="14"/>
<evidence type="ECO:0000256" key="8">
    <source>
        <dbReference type="ARBA" id="ARBA00022842"/>
    </source>
</evidence>
<keyword evidence="14" id="KW-0349">Heme</keyword>
<feature type="transmembrane region" description="Helical" evidence="15">
    <location>
        <begin position="184"/>
        <end position="212"/>
    </location>
</feature>
<name>C7TQN6_RADSI</name>
<dbReference type="PROSITE" id="PS00077">
    <property type="entry name" value="COX1_CUB"/>
    <property type="match status" value="1"/>
</dbReference>
<feature type="transmembrane region" description="Helical" evidence="15">
    <location>
        <begin position="304"/>
        <end position="329"/>
    </location>
</feature>
<evidence type="ECO:0000256" key="1">
    <source>
        <dbReference type="ARBA" id="ARBA00001971"/>
    </source>
</evidence>
<dbReference type="AlphaFoldDB" id="C7TQN6"/>
<keyword evidence="14" id="KW-0408">Iron</keyword>
<dbReference type="Gene3D" id="1.20.210.10">
    <property type="entry name" value="Cytochrome c oxidase-like, subunit I domain"/>
    <property type="match status" value="1"/>
</dbReference>
<dbReference type="PROSITE" id="PS50855">
    <property type="entry name" value="COX1"/>
    <property type="match status" value="1"/>
</dbReference>
<evidence type="ECO:0000256" key="7">
    <source>
        <dbReference type="ARBA" id="ARBA00022692"/>
    </source>
</evidence>
<evidence type="ECO:0000256" key="4">
    <source>
        <dbReference type="ARBA" id="ARBA00009578"/>
    </source>
</evidence>